<organism evidence="3 4">
    <name type="scientific">Solea senegalensis</name>
    <name type="common">Senegalese sole</name>
    <dbReference type="NCBI Taxonomy" id="28829"/>
    <lineage>
        <taxon>Eukaryota</taxon>
        <taxon>Metazoa</taxon>
        <taxon>Chordata</taxon>
        <taxon>Craniata</taxon>
        <taxon>Vertebrata</taxon>
        <taxon>Euteleostomi</taxon>
        <taxon>Actinopterygii</taxon>
        <taxon>Neopterygii</taxon>
        <taxon>Teleostei</taxon>
        <taxon>Neoteleostei</taxon>
        <taxon>Acanthomorphata</taxon>
        <taxon>Carangaria</taxon>
        <taxon>Pleuronectiformes</taxon>
        <taxon>Pleuronectoidei</taxon>
        <taxon>Soleidae</taxon>
        <taxon>Solea</taxon>
    </lineage>
</organism>
<evidence type="ECO:0000259" key="2">
    <source>
        <dbReference type="Pfam" id="PF02437"/>
    </source>
</evidence>
<dbReference type="Pfam" id="PF15223">
    <property type="entry name" value="EPOP"/>
    <property type="match status" value="1"/>
</dbReference>
<dbReference type="PANTHER" id="PTHR23187">
    <property type="entry name" value="FLJ44216 PROTEIN-RELATED"/>
    <property type="match status" value="1"/>
</dbReference>
<dbReference type="InterPro" id="IPR052119">
    <property type="entry name" value="ElonginBC-PRC2_ViralRestrict"/>
</dbReference>
<name>A0AAV6T5Z4_SOLSE</name>
<feature type="compositionally biased region" description="Polar residues" evidence="1">
    <location>
        <begin position="585"/>
        <end position="598"/>
    </location>
</feature>
<dbReference type="EMBL" id="JAGKHQ010000001">
    <property type="protein sequence ID" value="KAG7524586.1"/>
    <property type="molecule type" value="Genomic_DNA"/>
</dbReference>
<dbReference type="PANTHER" id="PTHR23187:SF4">
    <property type="entry name" value="SKI_DACH DOMAIN-CONTAINING PROTEIN 1"/>
    <property type="match status" value="1"/>
</dbReference>
<feature type="compositionally biased region" description="Low complexity" evidence="1">
    <location>
        <begin position="273"/>
        <end position="307"/>
    </location>
</feature>
<dbReference type="Proteomes" id="UP000693946">
    <property type="component" value="Linkage Group LG1"/>
</dbReference>
<feature type="compositionally biased region" description="Low complexity" evidence="1">
    <location>
        <begin position="669"/>
        <end position="683"/>
    </location>
</feature>
<dbReference type="InterPro" id="IPR027971">
    <property type="entry name" value="EPOP"/>
</dbReference>
<dbReference type="InterPro" id="IPR003380">
    <property type="entry name" value="SKI/SNO/DAC"/>
</dbReference>
<evidence type="ECO:0000256" key="1">
    <source>
        <dbReference type="SAM" id="MobiDB-lite"/>
    </source>
</evidence>
<reference evidence="3 4" key="1">
    <citation type="journal article" date="2021" name="Sci. Rep.">
        <title>Chromosome anchoring in Senegalese sole (Solea senegalensis) reveals sex-associated markers and genome rearrangements in flatfish.</title>
        <authorList>
            <person name="Guerrero-Cozar I."/>
            <person name="Gomez-Garrido J."/>
            <person name="Berbel C."/>
            <person name="Martinez-Blanch J.F."/>
            <person name="Alioto T."/>
            <person name="Claros M.G."/>
            <person name="Gagnaire P.A."/>
            <person name="Manchado M."/>
        </authorList>
    </citation>
    <scope>NUCLEOTIDE SEQUENCE [LARGE SCALE GENOMIC DNA]</scope>
    <source>
        <strain evidence="3">Sse05_10M</strain>
    </source>
</reference>
<feature type="compositionally biased region" description="Basic residues" evidence="1">
    <location>
        <begin position="261"/>
        <end position="270"/>
    </location>
</feature>
<keyword evidence="4" id="KW-1185">Reference proteome</keyword>
<evidence type="ECO:0000313" key="4">
    <source>
        <dbReference type="Proteomes" id="UP000693946"/>
    </source>
</evidence>
<feature type="compositionally biased region" description="Low complexity" evidence="1">
    <location>
        <begin position="335"/>
        <end position="350"/>
    </location>
</feature>
<dbReference type="AlphaFoldDB" id="A0AAV6T5Z4"/>
<feature type="region of interest" description="Disordered" evidence="1">
    <location>
        <begin position="585"/>
        <end position="698"/>
    </location>
</feature>
<comment type="caution">
    <text evidence="3">The sequence shown here is derived from an EMBL/GenBank/DDBJ whole genome shotgun (WGS) entry which is preliminary data.</text>
</comment>
<protein>
    <recommendedName>
        <fullName evidence="2">SKI/SNO/DAC domain-containing protein</fullName>
    </recommendedName>
</protein>
<feature type="region of interest" description="Disordered" evidence="1">
    <location>
        <begin position="238"/>
        <end position="350"/>
    </location>
</feature>
<dbReference type="Pfam" id="PF02437">
    <property type="entry name" value="Ski_Sno_DHD"/>
    <property type="match status" value="1"/>
</dbReference>
<gene>
    <name evidence="3" type="ORF">JOB18_014068</name>
</gene>
<dbReference type="CDD" id="cd21082">
    <property type="entry name" value="DHD_SKIDA1"/>
    <property type="match status" value="1"/>
</dbReference>
<accession>A0AAV6T5Z4</accession>
<feature type="compositionally biased region" description="Basic and acidic residues" evidence="1">
    <location>
        <begin position="616"/>
        <end position="630"/>
    </location>
</feature>
<evidence type="ECO:0000313" key="3">
    <source>
        <dbReference type="EMBL" id="KAG7524586.1"/>
    </source>
</evidence>
<sequence length="807" mass="89275">MGDLECGFEEMQGVRLGYLLIKGKQMFALSQVFTDLLKNIPRTTVHKRMDHLKVQKHHCDLEELRKLKAINSIAFHAAKCTLISREDVEALYFSCKTERVLKSNKRKAKAVLCSPGDVDASSGLLGADAELWREKVWFSLHGVPETLTLHNKTGRRRELTPCLTDSKLPQYYHKSHGRDYRAATKSSHKHFKNYETAKIAGNRVTLSQRHSFFRSAVSRQPVVLQSAIAAQSRLSRSAGDLLHKRKRRREGGGGKDSARHSWSRSRHTHHQVPPSYSSDTESSTYSDRAYPDSDFGSGFSTSSNSGSSEEEEDGEDEDDTQSESSEVSTEEEESSSQSDSSSVSSKVSVQSIRFRRARVGSLPKSLHTSKAPLLLQPTFHYNNQQQHEKHHRTLCHVATAQTEDTRQEKRQTREFICSDTRKDLGPMQPPKFNSAAVHGESFFTESKREKVSDAKPALGLHRSKAFHPTRRASSGYPTKCPTGLSALLCDQDKDAKLPKCTDKREAKATTIKLPTPVKKIKTEVEESCVTATSNTDSGRTDRTPPFNLHNVKVKVEESCDEYEYHNQATGGVKCKWDKAESSSYQNVKQGDVFSSSGIKATDKSPDVAPRSPCDPQECRRDSPGVEEGEHRHKSCRALVLGNKKPRVSRTQTKQNVPRVSKPAAPPAPSSSSSSSSTSSSPSSRPCEDASTEDLPSRRKRSIAVSAVKMPFSLMANFPSPPSLVVGSDGDLCPAYSLNSLLGPGPPPPSHPVWRLLSLTARDKGKERPIAQLMASQITTNPKPVNDVRAPHISTAKSAFIQRIVEAI</sequence>
<feature type="compositionally biased region" description="Basic and acidic residues" evidence="1">
    <location>
        <begin position="250"/>
        <end position="259"/>
    </location>
</feature>
<feature type="compositionally biased region" description="Acidic residues" evidence="1">
    <location>
        <begin position="308"/>
        <end position="321"/>
    </location>
</feature>
<feature type="compositionally biased region" description="Polar residues" evidence="1">
    <location>
        <begin position="648"/>
        <end position="657"/>
    </location>
</feature>
<proteinExistence type="predicted"/>
<feature type="domain" description="SKI/SNO/DAC" evidence="2">
    <location>
        <begin position="6"/>
        <end position="95"/>
    </location>
</feature>